<dbReference type="Proteomes" id="UP001344906">
    <property type="component" value="Unassembled WGS sequence"/>
</dbReference>
<dbReference type="EMBL" id="BSRI01000001">
    <property type="protein sequence ID" value="GLV55043.1"/>
    <property type="molecule type" value="Genomic_DNA"/>
</dbReference>
<comment type="caution">
    <text evidence="3">The sequence shown here is derived from an EMBL/GenBank/DDBJ whole genome shotgun (WGS) entry which is preliminary data.</text>
</comment>
<sequence length="329" mass="35945">MAKQKQSPSASKRREQMRQQRTSQSRSAQQSRSRNQQRQKSNRSSWWLIGGIIAMVVVIVGAFIFIANYEAQQSKVGSDTALKTISSIKPDVFARVDKGTFNGQISAVKNAPVLKGPSGKPEVFYVGGEYCPYCAAQRWAIVSSLSRFGSFSPLTPILSAEGQVPTFSFYKATYHSNYIDFVSRETADNNSPNPGPLESLTPADQQIVNQYERPPYAQQQGIPFMSIGNQYVSVGPYYSNNVLTGKSYSDIATAVTDPNSDISRGIVGAANMLTAAVCKATNNQPANVCTADPIPSLQQSLPQPTASAASPTQLAQAWQMPEWDVRRRN</sequence>
<feature type="compositionally biased region" description="Low complexity" evidence="1">
    <location>
        <begin position="19"/>
        <end position="34"/>
    </location>
</feature>
<evidence type="ECO:0000313" key="4">
    <source>
        <dbReference type="Proteomes" id="UP001344906"/>
    </source>
</evidence>
<feature type="compositionally biased region" description="Polar residues" evidence="1">
    <location>
        <begin position="1"/>
        <end position="10"/>
    </location>
</feature>
<accession>A0ABQ6FRF9</accession>
<keyword evidence="4" id="KW-1185">Reference proteome</keyword>
<protein>
    <recommendedName>
        <fullName evidence="5">DUF929 domain-containing protein</fullName>
    </recommendedName>
</protein>
<name>A0ABQ6FRF9_9CHLR</name>
<organism evidence="3 4">
    <name type="scientific">Dictyobacter halimunensis</name>
    <dbReference type="NCBI Taxonomy" id="3026934"/>
    <lineage>
        <taxon>Bacteria</taxon>
        <taxon>Bacillati</taxon>
        <taxon>Chloroflexota</taxon>
        <taxon>Ktedonobacteria</taxon>
        <taxon>Ktedonobacterales</taxon>
        <taxon>Dictyobacteraceae</taxon>
        <taxon>Dictyobacter</taxon>
    </lineage>
</organism>
<reference evidence="3 4" key="1">
    <citation type="submission" date="2023-02" db="EMBL/GenBank/DDBJ databases">
        <title>Dictyobacter halimunensis sp. nov., a new member of the class Ktedonobacteria from forest soil in a geothermal area.</title>
        <authorList>
            <person name="Rachmania M.K."/>
            <person name="Ningsih F."/>
            <person name="Sakai Y."/>
            <person name="Yabe S."/>
            <person name="Yokota A."/>
            <person name="Sjamsuridzal W."/>
        </authorList>
    </citation>
    <scope>NUCLEOTIDE SEQUENCE [LARGE SCALE GENOMIC DNA]</scope>
    <source>
        <strain evidence="3 4">S3.2.2.5</strain>
    </source>
</reference>
<keyword evidence="2" id="KW-0812">Transmembrane</keyword>
<dbReference type="Pfam" id="PF06053">
    <property type="entry name" value="DUF929"/>
    <property type="match status" value="1"/>
</dbReference>
<evidence type="ECO:0000313" key="3">
    <source>
        <dbReference type="EMBL" id="GLV55043.1"/>
    </source>
</evidence>
<gene>
    <name evidence="3" type="ORF">KDH_18900</name>
</gene>
<proteinExistence type="predicted"/>
<evidence type="ECO:0008006" key="5">
    <source>
        <dbReference type="Google" id="ProtNLM"/>
    </source>
</evidence>
<evidence type="ECO:0000256" key="2">
    <source>
        <dbReference type="SAM" id="Phobius"/>
    </source>
</evidence>
<keyword evidence="2" id="KW-0472">Membrane</keyword>
<evidence type="ECO:0000256" key="1">
    <source>
        <dbReference type="SAM" id="MobiDB-lite"/>
    </source>
</evidence>
<keyword evidence="2" id="KW-1133">Transmembrane helix</keyword>
<dbReference type="InterPro" id="IPR009272">
    <property type="entry name" value="DUF929"/>
</dbReference>
<dbReference type="RefSeq" id="WP_338249042.1">
    <property type="nucleotide sequence ID" value="NZ_BSRI01000001.1"/>
</dbReference>
<feature type="region of interest" description="Disordered" evidence="1">
    <location>
        <begin position="1"/>
        <end position="40"/>
    </location>
</feature>
<feature type="transmembrane region" description="Helical" evidence="2">
    <location>
        <begin position="46"/>
        <end position="67"/>
    </location>
</feature>